<reference evidence="1 2" key="1">
    <citation type="submission" date="2018-03" db="EMBL/GenBank/DDBJ databases">
        <title>Genomic Encyclopedia of Archaeal and Bacterial Type Strains, Phase II (KMG-II): from individual species to whole genera.</title>
        <authorList>
            <person name="Goeker M."/>
        </authorList>
    </citation>
    <scope>NUCLEOTIDE SEQUENCE [LARGE SCALE GENOMIC DNA]</scope>
    <source>
        <strain evidence="1 2">DSM 45211</strain>
    </source>
</reference>
<protein>
    <recommendedName>
        <fullName evidence="3">Tat pathway signal protein</fullName>
    </recommendedName>
</protein>
<sequence length="468" mass="50372">MVQGRTRNDQLAALIDEARWSHGQAASALVRVALENGADELAGVGRSHVSHWVRGTRPSGRSSVLLCEALSRRLGRVVSLEDAGLGTDQQTSELTADWHTDTLTALAALGSVDLDMDRRRALSALTYGVAAAALPSDGWWGQMAERGRHRNTSGGRVGRGDVDAVQDMVAMFSQMDQRRGGGHARATVVQYLSSDVAKHLTGTFHDDQVRRDMFSAASELAYLSGWMAFDNSEHATAQQYFSVATKLAAEAGDAPMAGHILRAMAHQAVDLGHPSRALKIANASVDGPRYVEASPRERALLGVVHARALAAHGDKNKAVAALNRAESDLGAAGPGDNEPRRVFFFSEASLAHETACTLRDIGDLDGAVREFRRSVRTRQASTFTRTHAVTLGYLGSVQVEQGNLDNGCATWSQALDIMDGIRSGRTRQTARDMRAALSPFRRRHVRAAEELDARAAAYLDTTGGLSTR</sequence>
<dbReference type="InterPro" id="IPR011990">
    <property type="entry name" value="TPR-like_helical_dom_sf"/>
</dbReference>
<organism evidence="1 2">
    <name type="scientific">Haloactinopolyspora alba</name>
    <dbReference type="NCBI Taxonomy" id="648780"/>
    <lineage>
        <taxon>Bacteria</taxon>
        <taxon>Bacillati</taxon>
        <taxon>Actinomycetota</taxon>
        <taxon>Actinomycetes</taxon>
        <taxon>Jiangellales</taxon>
        <taxon>Jiangellaceae</taxon>
        <taxon>Haloactinopolyspora</taxon>
    </lineage>
</organism>
<name>A0A2P8EFE1_9ACTN</name>
<dbReference type="EMBL" id="PYGE01000001">
    <property type="protein sequence ID" value="PSL08188.1"/>
    <property type="molecule type" value="Genomic_DNA"/>
</dbReference>
<dbReference type="RefSeq" id="WP_106535274.1">
    <property type="nucleotide sequence ID" value="NZ_ML142897.1"/>
</dbReference>
<proteinExistence type="predicted"/>
<keyword evidence="2" id="KW-1185">Reference proteome</keyword>
<dbReference type="AlphaFoldDB" id="A0A2P8EFE1"/>
<dbReference type="OrthoDB" id="3213425at2"/>
<evidence type="ECO:0000313" key="1">
    <source>
        <dbReference type="EMBL" id="PSL08188.1"/>
    </source>
</evidence>
<gene>
    <name evidence="1" type="ORF">CLV30_101155</name>
</gene>
<dbReference type="SUPFAM" id="SSF48452">
    <property type="entry name" value="TPR-like"/>
    <property type="match status" value="1"/>
</dbReference>
<evidence type="ECO:0008006" key="3">
    <source>
        <dbReference type="Google" id="ProtNLM"/>
    </source>
</evidence>
<comment type="caution">
    <text evidence="1">The sequence shown here is derived from an EMBL/GenBank/DDBJ whole genome shotgun (WGS) entry which is preliminary data.</text>
</comment>
<dbReference type="Gene3D" id="1.25.40.10">
    <property type="entry name" value="Tetratricopeptide repeat domain"/>
    <property type="match status" value="1"/>
</dbReference>
<dbReference type="Proteomes" id="UP000243528">
    <property type="component" value="Unassembled WGS sequence"/>
</dbReference>
<evidence type="ECO:0000313" key="2">
    <source>
        <dbReference type="Proteomes" id="UP000243528"/>
    </source>
</evidence>
<accession>A0A2P8EFE1</accession>